<dbReference type="InterPro" id="IPR027785">
    <property type="entry name" value="UvrD-like_helicase_C"/>
</dbReference>
<comment type="similarity">
    <text evidence="3">Belongs to the RecD family. RecD2 subfamily.</text>
</comment>
<evidence type="ECO:0000259" key="5">
    <source>
        <dbReference type="Pfam" id="PF14490"/>
    </source>
</evidence>
<dbReference type="Pfam" id="PF18335">
    <property type="entry name" value="SH3_13"/>
    <property type="match status" value="1"/>
</dbReference>
<dbReference type="EC" id="5.6.2.3" evidence="3"/>
<dbReference type="HAMAP" id="MF_01488">
    <property type="entry name" value="RecD2"/>
    <property type="match status" value="1"/>
</dbReference>
<comment type="function">
    <text evidence="3">DNA-dependent ATPase and ATP-dependent 5'-3' DNA helicase. Has no activity on blunt DNA or DNA with 3'-overhangs, requires at least 10 bases of 5'-ssDNA for helicase activity.</text>
</comment>
<keyword evidence="8" id="KW-0269">Exonuclease</keyword>
<gene>
    <name evidence="3" type="primary">recD2</name>
    <name evidence="8" type="ORF">IV49_GL001782</name>
</gene>
<dbReference type="Pfam" id="PF13538">
    <property type="entry name" value="UvrD_C_2"/>
    <property type="match status" value="1"/>
</dbReference>
<evidence type="ECO:0000256" key="3">
    <source>
        <dbReference type="HAMAP-Rule" id="MF_01488"/>
    </source>
</evidence>
<dbReference type="GO" id="GO:0006310">
    <property type="term" value="P:DNA recombination"/>
    <property type="evidence" value="ECO:0007669"/>
    <property type="project" value="InterPro"/>
</dbReference>
<dbReference type="InterPro" id="IPR050534">
    <property type="entry name" value="Coronavir_polyprotein_1ab"/>
</dbReference>
<dbReference type="GO" id="GO:0043139">
    <property type="term" value="F:5'-3' DNA helicase activity"/>
    <property type="evidence" value="ECO:0007669"/>
    <property type="project" value="UniProtKB-UniRule"/>
</dbReference>
<keyword evidence="3" id="KW-0238">DNA-binding</keyword>
<dbReference type="GO" id="GO:0017116">
    <property type="term" value="F:single-stranded DNA helicase activity"/>
    <property type="evidence" value="ECO:0007669"/>
    <property type="project" value="TreeGrafter"/>
</dbReference>
<evidence type="ECO:0000313" key="8">
    <source>
        <dbReference type="EMBL" id="KRN50697.1"/>
    </source>
</evidence>
<dbReference type="GO" id="GO:0009338">
    <property type="term" value="C:exodeoxyribonuclease V complex"/>
    <property type="evidence" value="ECO:0007669"/>
    <property type="project" value="TreeGrafter"/>
</dbReference>
<dbReference type="GO" id="GO:0005524">
    <property type="term" value="F:ATP binding"/>
    <property type="evidence" value="ECO:0007669"/>
    <property type="project" value="UniProtKB-UniRule"/>
</dbReference>
<dbReference type="GO" id="GO:0004527">
    <property type="term" value="F:exonuclease activity"/>
    <property type="evidence" value="ECO:0007669"/>
    <property type="project" value="UniProtKB-KW"/>
</dbReference>
<comment type="caution">
    <text evidence="8">The sequence shown here is derived from an EMBL/GenBank/DDBJ whole genome shotgun (WGS) entry which is preliminary data.</text>
</comment>
<dbReference type="PANTHER" id="PTHR43788">
    <property type="entry name" value="DNA2/NAM7 HELICASE FAMILY MEMBER"/>
    <property type="match status" value="1"/>
</dbReference>
<dbReference type="Pfam" id="PF14490">
    <property type="entry name" value="HHH_RecD2"/>
    <property type="match status" value="1"/>
</dbReference>
<dbReference type="GO" id="GO:0003677">
    <property type="term" value="F:DNA binding"/>
    <property type="evidence" value="ECO:0007669"/>
    <property type="project" value="UniProtKB-UniRule"/>
</dbReference>
<keyword evidence="3" id="KW-0378">Hydrolase</keyword>
<dbReference type="CDD" id="cd18809">
    <property type="entry name" value="SF1_C_RecD"/>
    <property type="match status" value="1"/>
</dbReference>
<dbReference type="Pfam" id="PF23139">
    <property type="entry name" value="OB_YrrC"/>
    <property type="match status" value="1"/>
</dbReference>
<keyword evidence="9" id="KW-1185">Reference proteome</keyword>
<dbReference type="EMBL" id="JQBL01000006">
    <property type="protein sequence ID" value="KRN50697.1"/>
    <property type="molecule type" value="Genomic_DNA"/>
</dbReference>
<dbReference type="CDD" id="cd17933">
    <property type="entry name" value="DEXSc_RecD-like"/>
    <property type="match status" value="1"/>
</dbReference>
<dbReference type="InterPro" id="IPR027417">
    <property type="entry name" value="P-loop_NTPase"/>
</dbReference>
<dbReference type="InterPro" id="IPR041451">
    <property type="entry name" value="RecD2_SH13"/>
</dbReference>
<organism evidence="8 9">
    <name type="scientific">Kandleria vitulina DSM 20405</name>
    <dbReference type="NCBI Taxonomy" id="1410657"/>
    <lineage>
        <taxon>Bacteria</taxon>
        <taxon>Bacillati</taxon>
        <taxon>Bacillota</taxon>
        <taxon>Erysipelotrichia</taxon>
        <taxon>Erysipelotrichales</taxon>
        <taxon>Coprobacillaceae</taxon>
        <taxon>Kandleria</taxon>
    </lineage>
</organism>
<name>A0A0R2HCA8_9FIRM</name>
<feature type="domain" description="ATP-dependent RecD2 DNA helicase-like helix-hairpin-helix" evidence="5">
    <location>
        <begin position="144"/>
        <end position="231"/>
    </location>
</feature>
<evidence type="ECO:0000259" key="6">
    <source>
        <dbReference type="Pfam" id="PF18335"/>
    </source>
</evidence>
<dbReference type="NCBIfam" id="TIGR01448">
    <property type="entry name" value="recD_rel"/>
    <property type="match status" value="1"/>
</dbReference>
<evidence type="ECO:0000256" key="1">
    <source>
        <dbReference type="ARBA" id="ARBA00022741"/>
    </source>
</evidence>
<dbReference type="Pfam" id="PF13245">
    <property type="entry name" value="AAA_19"/>
    <property type="match status" value="1"/>
</dbReference>
<keyword evidence="3" id="KW-0347">Helicase</keyword>
<accession>A0A0R2HCA8</accession>
<dbReference type="SUPFAM" id="SSF52540">
    <property type="entry name" value="P-loop containing nucleoside triphosphate hydrolases"/>
    <property type="match status" value="1"/>
</dbReference>
<dbReference type="Proteomes" id="UP000051841">
    <property type="component" value="Unassembled WGS sequence"/>
</dbReference>
<sequence length="733" mass="83395">MIAYSGTITRIIFYSEETKFIVARFDADEEDKPFAITGNMSYVNTDDRYRITGDFVIHPRYGKQFQIQSYEILLADDHDEIIRYLSSPLFKGIGKKQAELIVDTLGEDCLNQIKKDPTCLHIVRGMSEKKVKTIVDVLTNQDYDQEVLSFFMGHGISTRHLSLIQGFYKEKTLDVLKSNPYQLIDDIDGIGFKSADTLAMKMKFDPKSPYRIKAAIADALMQACFRTGSTYSDISTLHRIFHRFLPEVDNETFEDSLYALIEDKKIIQKIEKYYPKDLYDSEKSIANLFKKFSRLPKGQVEESLIDERIEEVEDELGINYDETQRNAIHTFINEPAMILTGGPGTGKTTVVQGILKVFKQMHPELHIDLVAPTGRAAKRLSELTGIEASTIHRLLKWDLHANTFMMNKNNPLDTDLLVIDEFSMVDSLLFARVLEAGTHIKKILLIGDDQQLPSVAPGNVLRDLLASKKVEVVALNTIHRQEEGSGIVRLAHAIRNDEYDVSLFDQYEDISFKTCLNYEVVKETLALVSSLLDDGYEMNDIQVLSPMYNGVAGIDALNEALQNLLNPSSYMKEELKVGRRLFREGDKILQLKNRPDENVFNGDIGTLVEIIFKDGEEYLSDTLVVDFDGIMIEYTANDFIQITHAYCMSVHKSQGNEFPVVIMSILPDYSIMMRKNLIYTGLTRAKRELYLLGNPQVFKKALSLDVDNHRHTTLVEEMASSSIKISDFEDTPF</sequence>
<proteinExistence type="inferred from homology"/>
<feature type="domain" description="ATP-dependent RecD2 DNA helicase SH3" evidence="6">
    <location>
        <begin position="557"/>
        <end position="627"/>
    </location>
</feature>
<dbReference type="AlphaFoldDB" id="A0A0R2HCA8"/>
<keyword evidence="1 3" id="KW-0547">Nucleotide-binding</keyword>
<evidence type="ECO:0000313" key="9">
    <source>
        <dbReference type="Proteomes" id="UP000051841"/>
    </source>
</evidence>
<dbReference type="GO" id="GO:0016887">
    <property type="term" value="F:ATP hydrolysis activity"/>
    <property type="evidence" value="ECO:0007669"/>
    <property type="project" value="RHEA"/>
</dbReference>
<dbReference type="InterPro" id="IPR029493">
    <property type="entry name" value="RecD2-like_HHH"/>
</dbReference>
<dbReference type="Gene3D" id="2.30.30.940">
    <property type="match status" value="1"/>
</dbReference>
<evidence type="ECO:0000259" key="7">
    <source>
        <dbReference type="Pfam" id="PF23139"/>
    </source>
</evidence>
<comment type="catalytic activity">
    <reaction evidence="3">
        <text>ATP + H2O = ADP + phosphate + H(+)</text>
        <dbReference type="Rhea" id="RHEA:13065"/>
        <dbReference type="ChEBI" id="CHEBI:15377"/>
        <dbReference type="ChEBI" id="CHEBI:15378"/>
        <dbReference type="ChEBI" id="CHEBI:30616"/>
        <dbReference type="ChEBI" id="CHEBI:43474"/>
        <dbReference type="ChEBI" id="CHEBI:456216"/>
        <dbReference type="EC" id="5.6.2.3"/>
    </reaction>
</comment>
<evidence type="ECO:0000259" key="4">
    <source>
        <dbReference type="Pfam" id="PF13538"/>
    </source>
</evidence>
<dbReference type="Gene3D" id="1.10.10.2220">
    <property type="match status" value="1"/>
</dbReference>
<reference evidence="8 9" key="1">
    <citation type="journal article" date="2015" name="Genome Announc.">
        <title>Expanding the biotechnology potential of lactobacilli through comparative genomics of 213 strains and associated genera.</title>
        <authorList>
            <person name="Sun Z."/>
            <person name="Harris H.M."/>
            <person name="McCann A."/>
            <person name="Guo C."/>
            <person name="Argimon S."/>
            <person name="Zhang W."/>
            <person name="Yang X."/>
            <person name="Jeffery I.B."/>
            <person name="Cooney J.C."/>
            <person name="Kagawa T.F."/>
            <person name="Liu W."/>
            <person name="Song Y."/>
            <person name="Salvetti E."/>
            <person name="Wrobel A."/>
            <person name="Rasinkangas P."/>
            <person name="Parkhill J."/>
            <person name="Rea M.C."/>
            <person name="O'Sullivan O."/>
            <person name="Ritari J."/>
            <person name="Douillard F.P."/>
            <person name="Paul Ross R."/>
            <person name="Yang R."/>
            <person name="Briner A.E."/>
            <person name="Felis G.E."/>
            <person name="de Vos W.M."/>
            <person name="Barrangou R."/>
            <person name="Klaenhammer T.R."/>
            <person name="Caufield P.W."/>
            <person name="Cui Y."/>
            <person name="Zhang H."/>
            <person name="O'Toole P.W."/>
        </authorList>
    </citation>
    <scope>NUCLEOTIDE SEQUENCE [LARGE SCALE GENOMIC DNA]</scope>
    <source>
        <strain evidence="8 9">DSM 20405</strain>
    </source>
</reference>
<keyword evidence="2 3" id="KW-0067">ATP-binding</keyword>
<dbReference type="Gene3D" id="3.40.50.300">
    <property type="entry name" value="P-loop containing nucleotide triphosphate hydrolases"/>
    <property type="match status" value="2"/>
</dbReference>
<keyword evidence="8" id="KW-0540">Nuclease</keyword>
<feature type="domain" description="UvrD-like helicase C-terminal" evidence="4">
    <location>
        <begin position="644"/>
        <end position="692"/>
    </location>
</feature>
<dbReference type="PATRIC" id="fig|1410657.5.peg.1837"/>
<protein>
    <recommendedName>
        <fullName evidence="3">ATP-dependent RecD2 DNA helicase</fullName>
        <ecNumber evidence="3">5.6.2.3</ecNumber>
    </recommendedName>
    <alternativeName>
        <fullName evidence="3">DNA 5'-3' helicase subunit RecD2</fullName>
    </alternativeName>
</protein>
<dbReference type="InterPro" id="IPR006345">
    <property type="entry name" value="RecD2"/>
</dbReference>
<feature type="binding site" evidence="3">
    <location>
        <begin position="344"/>
        <end position="348"/>
    </location>
    <ligand>
        <name>ATP</name>
        <dbReference type="ChEBI" id="CHEBI:30616"/>
    </ligand>
</feature>
<keyword evidence="3" id="KW-0413">Isomerase</keyword>
<dbReference type="PANTHER" id="PTHR43788:SF6">
    <property type="entry name" value="DNA HELICASE B"/>
    <property type="match status" value="1"/>
</dbReference>
<feature type="domain" description="ATP-dependent RecD2 DNA helicase OB-fold" evidence="7">
    <location>
        <begin position="3"/>
        <end position="72"/>
    </location>
</feature>
<evidence type="ECO:0000256" key="2">
    <source>
        <dbReference type="ARBA" id="ARBA00022840"/>
    </source>
</evidence>
<dbReference type="InterPro" id="IPR055446">
    <property type="entry name" value="RecD2_N_OB"/>
</dbReference>
<dbReference type="RefSeq" id="WP_029070614.1">
    <property type="nucleotide sequence ID" value="NZ_JNKN01000006.1"/>
</dbReference>